<keyword evidence="2" id="KW-0812">Transmembrane</keyword>
<keyword evidence="5" id="KW-1185">Reference proteome</keyword>
<keyword evidence="2" id="KW-0472">Membrane</keyword>
<sequence length="331" mass="38064">MNKFQVFVLLILISFKSFACLNGETKILKSGAYVYIDYKGLVPRGHRFFSGDFPRIIKELDSLYKKTNNIDYLSDKGYVLIVQEKYAEAENLYLSIEKIKPNRYSTASNLGTLYELIGENQKAYDWIKKSIEINPESHNGSEWLHLKILEAKIKNLSDVSGQFLIGTNFGMKGIPQSKLSKQEIENLAKSVYYQVNERMSFIKPKDKVISILLFELGNLVELKGEHENALQIYRTAKEYGFDGDLIVARMINTTESKTNYFERKTWELTEKINALRKSKDGVDLDYVNQIETGLIILSIVSAILLIALIVLYIKWKNLKDFVLLNDSKTHN</sequence>
<organism evidence="4 5">
    <name type="scientific">Flavobacterium plurextorum</name>
    <dbReference type="NCBI Taxonomy" id="1114867"/>
    <lineage>
        <taxon>Bacteria</taxon>
        <taxon>Pseudomonadati</taxon>
        <taxon>Bacteroidota</taxon>
        <taxon>Flavobacteriia</taxon>
        <taxon>Flavobacteriales</taxon>
        <taxon>Flavobacteriaceae</taxon>
        <taxon>Flavobacterium</taxon>
    </lineage>
</organism>
<feature type="signal peptide" evidence="3">
    <location>
        <begin position="1"/>
        <end position="19"/>
    </location>
</feature>
<dbReference type="Proteomes" id="UP000198381">
    <property type="component" value="Unassembled WGS sequence"/>
</dbReference>
<dbReference type="SMART" id="SM00028">
    <property type="entry name" value="TPR"/>
    <property type="match status" value="3"/>
</dbReference>
<dbReference type="RefSeq" id="WP_089057366.1">
    <property type="nucleotide sequence ID" value="NZ_MUHD01000014.1"/>
</dbReference>
<evidence type="ECO:0000256" key="2">
    <source>
        <dbReference type="SAM" id="Phobius"/>
    </source>
</evidence>
<evidence type="ECO:0000256" key="1">
    <source>
        <dbReference type="PROSITE-ProRule" id="PRU00339"/>
    </source>
</evidence>
<accession>A0ABX4CVQ0</accession>
<protein>
    <recommendedName>
        <fullName evidence="6">Tetratricopeptide repeat-containing protein</fullName>
    </recommendedName>
</protein>
<name>A0ABX4CVQ0_9FLAO</name>
<proteinExistence type="predicted"/>
<comment type="caution">
    <text evidence="4">The sequence shown here is derived from an EMBL/GenBank/DDBJ whole genome shotgun (WGS) entry which is preliminary data.</text>
</comment>
<dbReference type="SUPFAM" id="SSF48452">
    <property type="entry name" value="TPR-like"/>
    <property type="match status" value="1"/>
</dbReference>
<feature type="transmembrane region" description="Helical" evidence="2">
    <location>
        <begin position="294"/>
        <end position="313"/>
    </location>
</feature>
<evidence type="ECO:0008006" key="6">
    <source>
        <dbReference type="Google" id="ProtNLM"/>
    </source>
</evidence>
<dbReference type="EMBL" id="MUHD01000014">
    <property type="protein sequence ID" value="OXB08914.1"/>
    <property type="molecule type" value="Genomic_DNA"/>
</dbReference>
<gene>
    <name evidence="4" type="ORF">B0A81_07060</name>
</gene>
<dbReference type="InterPro" id="IPR019734">
    <property type="entry name" value="TPR_rpt"/>
</dbReference>
<keyword evidence="3" id="KW-0732">Signal</keyword>
<evidence type="ECO:0000313" key="5">
    <source>
        <dbReference type="Proteomes" id="UP000198381"/>
    </source>
</evidence>
<dbReference type="PROSITE" id="PS50005">
    <property type="entry name" value="TPR"/>
    <property type="match status" value="1"/>
</dbReference>
<dbReference type="InterPro" id="IPR011990">
    <property type="entry name" value="TPR-like_helical_dom_sf"/>
</dbReference>
<dbReference type="Gene3D" id="1.25.40.10">
    <property type="entry name" value="Tetratricopeptide repeat domain"/>
    <property type="match status" value="1"/>
</dbReference>
<evidence type="ECO:0000313" key="4">
    <source>
        <dbReference type="EMBL" id="OXB08914.1"/>
    </source>
</evidence>
<reference evidence="4 5" key="1">
    <citation type="submission" date="2016-11" db="EMBL/GenBank/DDBJ databases">
        <title>Whole genomes of Flavobacteriaceae.</title>
        <authorList>
            <person name="Stine C."/>
            <person name="Li C."/>
            <person name="Tadesse D."/>
        </authorList>
    </citation>
    <scope>NUCLEOTIDE SEQUENCE [LARGE SCALE GENOMIC DNA]</scope>
    <source>
        <strain evidence="4 5">CCUG 60112</strain>
    </source>
</reference>
<keyword evidence="2" id="KW-1133">Transmembrane helix</keyword>
<feature type="chain" id="PRO_5045461788" description="Tetratricopeptide repeat-containing protein" evidence="3">
    <location>
        <begin position="20"/>
        <end position="331"/>
    </location>
</feature>
<evidence type="ECO:0000256" key="3">
    <source>
        <dbReference type="SAM" id="SignalP"/>
    </source>
</evidence>
<feature type="repeat" description="TPR" evidence="1">
    <location>
        <begin position="104"/>
        <end position="137"/>
    </location>
</feature>
<keyword evidence="1" id="KW-0802">TPR repeat</keyword>